<evidence type="ECO:0000256" key="2">
    <source>
        <dbReference type="ARBA" id="ARBA00023125"/>
    </source>
</evidence>
<dbReference type="Gene3D" id="1.10.10.60">
    <property type="entry name" value="Homeodomain-like"/>
    <property type="match status" value="1"/>
</dbReference>
<accession>A0A8J2HKL0</accession>
<evidence type="ECO:0000256" key="1">
    <source>
        <dbReference type="ARBA" id="ARBA00004123"/>
    </source>
</evidence>
<keyword evidence="6" id="KW-1185">Reference proteome</keyword>
<feature type="domain" description="HTH CENPB-type" evidence="4">
    <location>
        <begin position="2"/>
        <end position="73"/>
    </location>
</feature>
<feature type="region of interest" description="Disordered" evidence="3">
    <location>
        <begin position="391"/>
        <end position="420"/>
    </location>
</feature>
<proteinExistence type="predicted"/>
<dbReference type="InterPro" id="IPR004875">
    <property type="entry name" value="DDE_SF_endonuclease_dom"/>
</dbReference>
<dbReference type="SUPFAM" id="SSF46689">
    <property type="entry name" value="Homeodomain-like"/>
    <property type="match status" value="1"/>
</dbReference>
<protein>
    <submittedName>
        <fullName evidence="5">Similar to TIGD6: Tigger transposable element-derived protein 6 (Homo sapiens)</fullName>
    </submittedName>
</protein>
<gene>
    <name evidence="5" type="ORF">HICCMSTLAB_LOCUS7536</name>
</gene>
<dbReference type="EMBL" id="CAJNRD030001121">
    <property type="protein sequence ID" value="CAG5095092.1"/>
    <property type="molecule type" value="Genomic_DNA"/>
</dbReference>
<dbReference type="OrthoDB" id="125347at2759"/>
<reference evidence="5" key="1">
    <citation type="submission" date="2021-04" db="EMBL/GenBank/DDBJ databases">
        <authorList>
            <person name="Chebbi M.A.C M."/>
        </authorList>
    </citation>
    <scope>NUCLEOTIDE SEQUENCE</scope>
</reference>
<organism evidence="5 6">
    <name type="scientific">Cotesia congregata</name>
    <name type="common">Parasitoid wasp</name>
    <name type="synonym">Apanteles congregatus</name>
    <dbReference type="NCBI Taxonomy" id="51543"/>
    <lineage>
        <taxon>Eukaryota</taxon>
        <taxon>Metazoa</taxon>
        <taxon>Ecdysozoa</taxon>
        <taxon>Arthropoda</taxon>
        <taxon>Hexapoda</taxon>
        <taxon>Insecta</taxon>
        <taxon>Pterygota</taxon>
        <taxon>Neoptera</taxon>
        <taxon>Endopterygota</taxon>
        <taxon>Hymenoptera</taxon>
        <taxon>Apocrita</taxon>
        <taxon>Ichneumonoidea</taxon>
        <taxon>Braconidae</taxon>
        <taxon>Microgastrinae</taxon>
        <taxon>Cotesia</taxon>
    </lineage>
</organism>
<evidence type="ECO:0000259" key="4">
    <source>
        <dbReference type="PROSITE" id="PS51253"/>
    </source>
</evidence>
<dbReference type="Proteomes" id="UP000786811">
    <property type="component" value="Unassembled WGS sequence"/>
</dbReference>
<comment type="caution">
    <text evidence="5">The sequence shown here is derived from an EMBL/GenBank/DDBJ whole genome shotgun (WGS) entry which is preliminary data.</text>
</comment>
<dbReference type="PROSITE" id="PS51253">
    <property type="entry name" value="HTH_CENPB"/>
    <property type="match status" value="1"/>
</dbReference>
<dbReference type="AlphaFoldDB" id="A0A8J2HKL0"/>
<dbReference type="Pfam" id="PF03221">
    <property type="entry name" value="HTH_Tnp_Tc5"/>
    <property type="match status" value="1"/>
</dbReference>
<dbReference type="GO" id="GO:0005634">
    <property type="term" value="C:nucleus"/>
    <property type="evidence" value="ECO:0007669"/>
    <property type="project" value="UniProtKB-SubCell"/>
</dbReference>
<dbReference type="Pfam" id="PF03184">
    <property type="entry name" value="DDE_1"/>
    <property type="match status" value="1"/>
</dbReference>
<name>A0A8J2HKL0_COTCN</name>
<comment type="subcellular location">
    <subcellularLocation>
        <location evidence="1">Nucleus</location>
    </subcellularLocation>
</comment>
<evidence type="ECO:0000313" key="5">
    <source>
        <dbReference type="EMBL" id="CAG5095092.1"/>
    </source>
</evidence>
<dbReference type="InterPro" id="IPR009057">
    <property type="entry name" value="Homeodomain-like_sf"/>
</dbReference>
<evidence type="ECO:0000313" key="6">
    <source>
        <dbReference type="Proteomes" id="UP000786811"/>
    </source>
</evidence>
<evidence type="ECO:0000256" key="3">
    <source>
        <dbReference type="SAM" id="MobiDB-lite"/>
    </source>
</evidence>
<sequence>MSRLMSKSKAAQTMKESLLQWLCIRHATNKSLTREMLKKTALEFVEYYNVEGYKCGGSWLTQFLKRYKFSPSLTECCGPEFDNFIEWIEIMRPYLSNYQYEDQFFLDELVMYTDFKPSDQYQNHSTRDMNETGSSVDFDEENLNTKAVRPPAMNIVTILLAVNASGTEKMPPIISGRYKIETPSQDCVYQCDNYSRINNGTLAGWLMAMNTKMAELNRKIIMVLNRSHINAVNFAQLTHIQPVYLPIKFPSHLRPLRRDVSHFIKMHYRSNYVQGLCQEPTKDFWEPEEIINCLVEAWKKIPAELIVVNFQRTKFRNDDWYLNIQCPQWHTLKIGVSFEKFVTFDDCLSEARDGIYNGELLERINVDSELRKSFSQDGSLINKSNFIEDSMSSQDCDGSLKRPSDDSVDGNSCEPMDFSNANRSSFSVKVEDIQENIQPMAKEDDYAEETQQSTDWKSVGSDKPIINLISDRSAGSDQVHRDNSVENTARNFPIDDFNANVDKRSTNVTNECNEYKNSYSSCPNYQDKFFYPYNQSNSYTNLDQKYDRYGYDSERFGQMVYPSSPVPSTSKQGLEESYALQRLYSGGEDFNGRIHQLTPIVIKSPRVDIFMDRDNDGAGDGNDNSKRLRSNEDCIHNPAIATVTENCTCINEPSEKKIKYEAHWSDCYQHQPVFGHNHCYDSYDYPVNLQTGAMEPTDATDNIEVEKRSIFTVTDSQGQFGVKK</sequence>
<dbReference type="GO" id="GO:0003677">
    <property type="term" value="F:DNA binding"/>
    <property type="evidence" value="ECO:0007669"/>
    <property type="project" value="UniProtKB-KW"/>
</dbReference>
<dbReference type="InterPro" id="IPR006600">
    <property type="entry name" value="HTH_CenpB_DNA-bd_dom"/>
</dbReference>
<keyword evidence="2" id="KW-0238">DNA-binding</keyword>